<evidence type="ECO:0000313" key="3">
    <source>
        <dbReference type="Proteomes" id="UP001447857"/>
    </source>
</evidence>
<keyword evidence="3" id="KW-1185">Reference proteome</keyword>
<sequence>MNKTIAFGVNLMIGLLFLLGTSSVMAQQETKVKVTGMKSAKGKIILNVFKDDAQYNDEKPFKTFSFDKKAISNGELTISVDLPQGTYGITLVDDENGNGKIDKNLIGMPKEGFGFSNFYMEKLKKPAFNDFKVDLKSTSDINIKVKYM</sequence>
<accession>A0ABZ2Q267</accession>
<evidence type="ECO:0000256" key="1">
    <source>
        <dbReference type="SAM" id="SignalP"/>
    </source>
</evidence>
<organism evidence="2 3">
    <name type="scientific">Flavobacterium ginsenosidimutans</name>
    <dbReference type="NCBI Taxonomy" id="687844"/>
    <lineage>
        <taxon>Bacteria</taxon>
        <taxon>Pseudomonadati</taxon>
        <taxon>Bacteroidota</taxon>
        <taxon>Flavobacteriia</taxon>
        <taxon>Flavobacteriales</taxon>
        <taxon>Flavobacteriaceae</taxon>
        <taxon>Flavobacterium</taxon>
    </lineage>
</organism>
<name>A0ABZ2Q267_9FLAO</name>
<dbReference type="Proteomes" id="UP001447857">
    <property type="component" value="Chromosome"/>
</dbReference>
<proteinExistence type="predicted"/>
<reference evidence="2 3" key="1">
    <citation type="submission" date="2024-02" db="EMBL/GenBank/DDBJ databases">
        <title>complete genome of Flavobacterium ginsenosidimutans Str. YTB16.</title>
        <authorList>
            <person name="Wang Q."/>
        </authorList>
    </citation>
    <scope>NUCLEOTIDE SEQUENCE [LARGE SCALE GENOMIC DNA]</scope>
    <source>
        <strain evidence="2 3">YTB16</strain>
    </source>
</reference>
<gene>
    <name evidence="2" type="ORF">V6624_15550</name>
</gene>
<dbReference type="EMBL" id="CP147988">
    <property type="protein sequence ID" value="WXK48444.1"/>
    <property type="molecule type" value="Genomic_DNA"/>
</dbReference>
<feature type="signal peptide" evidence="1">
    <location>
        <begin position="1"/>
        <end position="26"/>
    </location>
</feature>
<dbReference type="Pfam" id="PF09912">
    <property type="entry name" value="DUF2141"/>
    <property type="match status" value="1"/>
</dbReference>
<keyword evidence="1" id="KW-0732">Signal</keyword>
<dbReference type="RefSeq" id="WP_338839253.1">
    <property type="nucleotide sequence ID" value="NZ_CP147988.1"/>
</dbReference>
<dbReference type="InterPro" id="IPR018673">
    <property type="entry name" value="DUF2141"/>
</dbReference>
<protein>
    <submittedName>
        <fullName evidence="2">DUF2141 domain-containing protein</fullName>
    </submittedName>
</protein>
<evidence type="ECO:0000313" key="2">
    <source>
        <dbReference type="EMBL" id="WXK48444.1"/>
    </source>
</evidence>
<feature type="chain" id="PRO_5046842811" evidence="1">
    <location>
        <begin position="27"/>
        <end position="148"/>
    </location>
</feature>